<dbReference type="GO" id="GO:0008803">
    <property type="term" value="F:bis(5'-nucleosyl)-tetraphosphatase (symmetrical) activity"/>
    <property type="evidence" value="ECO:0007669"/>
    <property type="project" value="TreeGrafter"/>
</dbReference>
<keyword evidence="3" id="KW-1185">Reference proteome</keyword>
<dbReference type="InterPro" id="IPR050126">
    <property type="entry name" value="Ap4A_hydrolase"/>
</dbReference>
<dbReference type="RefSeq" id="WP_024857679.1">
    <property type="nucleotide sequence ID" value="NZ_JEOB01000002.1"/>
</dbReference>
<dbReference type="PANTHER" id="PTHR42850:SF11">
    <property type="entry name" value="BIS(5'-NUCLEOSYL)-TETRAPHOSPHATASE [SYMMETRICAL]"/>
    <property type="match status" value="1"/>
</dbReference>
<dbReference type="Proteomes" id="UP000021369">
    <property type="component" value="Unassembled WGS sequence"/>
</dbReference>
<dbReference type="SUPFAM" id="SSF56300">
    <property type="entry name" value="Metallo-dependent phosphatases"/>
    <property type="match status" value="1"/>
</dbReference>
<name>A0A011VWC2_RUMAL</name>
<dbReference type="Pfam" id="PF00149">
    <property type="entry name" value="Metallophos"/>
    <property type="match status" value="1"/>
</dbReference>
<dbReference type="GO" id="GO:0016791">
    <property type="term" value="F:phosphatase activity"/>
    <property type="evidence" value="ECO:0007669"/>
    <property type="project" value="TreeGrafter"/>
</dbReference>
<reference evidence="2 3" key="1">
    <citation type="submission" date="2013-06" db="EMBL/GenBank/DDBJ databases">
        <title>Rumen cellulosomics: divergent fiber-degrading strategies revealed by comparative genome-wide analysis of six Ruminococcal strains.</title>
        <authorList>
            <person name="Dassa B."/>
            <person name="Borovok I."/>
            <person name="Lamed R."/>
            <person name="Flint H."/>
            <person name="Yeoman C.J."/>
            <person name="White B."/>
            <person name="Bayer E.A."/>
        </authorList>
    </citation>
    <scope>NUCLEOTIDE SEQUENCE [LARGE SCALE GENOMIC DNA]</scope>
    <source>
        <strain evidence="2 3">SY3</strain>
    </source>
</reference>
<organism evidence="2 3">
    <name type="scientific">Ruminococcus albus SY3</name>
    <dbReference type="NCBI Taxonomy" id="1341156"/>
    <lineage>
        <taxon>Bacteria</taxon>
        <taxon>Bacillati</taxon>
        <taxon>Bacillota</taxon>
        <taxon>Clostridia</taxon>
        <taxon>Eubacteriales</taxon>
        <taxon>Oscillospiraceae</taxon>
        <taxon>Ruminococcus</taxon>
    </lineage>
</organism>
<dbReference type="OrthoDB" id="9779903at2"/>
<evidence type="ECO:0000259" key="1">
    <source>
        <dbReference type="Pfam" id="PF00149"/>
    </source>
</evidence>
<evidence type="ECO:0000313" key="2">
    <source>
        <dbReference type="EMBL" id="EXM39531.1"/>
    </source>
</evidence>
<dbReference type="InterPro" id="IPR004843">
    <property type="entry name" value="Calcineurin-like_PHP"/>
</dbReference>
<feature type="domain" description="Calcineurin-like phosphoesterase" evidence="1">
    <location>
        <begin position="3"/>
        <end position="190"/>
    </location>
</feature>
<dbReference type="InterPro" id="IPR029052">
    <property type="entry name" value="Metallo-depent_PP-like"/>
</dbReference>
<gene>
    <name evidence="2" type="ORF">RASY3_06550</name>
</gene>
<dbReference type="GO" id="GO:0005737">
    <property type="term" value="C:cytoplasm"/>
    <property type="evidence" value="ECO:0007669"/>
    <property type="project" value="TreeGrafter"/>
</dbReference>
<dbReference type="AlphaFoldDB" id="A0A011VWC2"/>
<accession>A0A011VWC2</accession>
<dbReference type="PATRIC" id="fig|1341156.4.peg.1728"/>
<comment type="caution">
    <text evidence="2">The sequence shown here is derived from an EMBL/GenBank/DDBJ whole genome shotgun (WGS) entry which is preliminary data.</text>
</comment>
<proteinExistence type="predicted"/>
<evidence type="ECO:0000313" key="3">
    <source>
        <dbReference type="Proteomes" id="UP000021369"/>
    </source>
</evidence>
<dbReference type="PANTHER" id="PTHR42850">
    <property type="entry name" value="METALLOPHOSPHOESTERASE"/>
    <property type="match status" value="1"/>
</dbReference>
<dbReference type="Gene3D" id="3.60.21.10">
    <property type="match status" value="1"/>
</dbReference>
<dbReference type="EMBL" id="JEOB01000002">
    <property type="protein sequence ID" value="EXM39531.1"/>
    <property type="molecule type" value="Genomic_DNA"/>
</dbReference>
<sequence length="233" mass="26524">MATYVMSDLHGEYDKYCEMLKKIDLSPEDTLFILGDVVDRGPKPVDILLDMMKHPNIYPLMGNHDLLALDILKKLNTEITEDNYADHLDADTMNELLYWLRDGGQTTLAQFRQLTAEEKADVLDYMEEFSICESVEAGGKTFVMVHAGLGNFRKGKKLREYTLQELLMDRHDPEVDCFGEDDIYVVAGHTPTILLCGKPEIFHSHHNIFIDCGACMGGRLACLCLDTMNEYYI</sequence>
<dbReference type="GO" id="GO:0110154">
    <property type="term" value="P:RNA decapping"/>
    <property type="evidence" value="ECO:0007669"/>
    <property type="project" value="TreeGrafter"/>
</dbReference>
<protein>
    <submittedName>
        <fullName evidence="2">Serine/threonine protein phosphatase</fullName>
    </submittedName>
</protein>